<dbReference type="EMBL" id="AY813826">
    <property type="protein sequence ID" value="AAW25558.1"/>
    <property type="molecule type" value="mRNA"/>
</dbReference>
<proteinExistence type="evidence at transcript level"/>
<evidence type="ECO:0000313" key="2">
    <source>
        <dbReference type="EMBL" id="AAW25558.1"/>
    </source>
</evidence>
<feature type="domain" description="RH1" evidence="1">
    <location>
        <begin position="44"/>
        <end position="132"/>
    </location>
</feature>
<dbReference type="GO" id="GO:0008432">
    <property type="term" value="F:JUN kinase binding"/>
    <property type="evidence" value="ECO:0007669"/>
    <property type="project" value="TreeGrafter"/>
</dbReference>
<dbReference type="GO" id="GO:0005737">
    <property type="term" value="C:cytoplasm"/>
    <property type="evidence" value="ECO:0007669"/>
    <property type="project" value="TreeGrafter"/>
</dbReference>
<reference evidence="2" key="1">
    <citation type="submission" date="2004-11" db="EMBL/GenBank/DDBJ databases">
        <title>The full-length cDNA sequences of Schistosoma japonicum genes.</title>
        <authorList>
            <person name="Han Z."/>
        </authorList>
    </citation>
    <scope>NUCLEOTIDE SEQUENCE</scope>
</reference>
<dbReference type="InterPro" id="IPR039911">
    <property type="entry name" value="JIP3/JIP4"/>
</dbReference>
<dbReference type="Pfam" id="PF09744">
    <property type="entry name" value="RH1"/>
    <property type="match status" value="1"/>
</dbReference>
<dbReference type="PANTHER" id="PTHR13886:SF4">
    <property type="entry name" value="JNK-INTERACTING PROTEIN 3"/>
    <property type="match status" value="1"/>
</dbReference>
<dbReference type="PROSITE" id="PS51776">
    <property type="entry name" value="RH1"/>
    <property type="match status" value="1"/>
</dbReference>
<name>Q5DF48_SCHJA</name>
<dbReference type="Gene3D" id="1.20.58.1770">
    <property type="match status" value="1"/>
</dbReference>
<dbReference type="GO" id="GO:0016192">
    <property type="term" value="P:vesicle-mediated transport"/>
    <property type="evidence" value="ECO:0007669"/>
    <property type="project" value="TreeGrafter"/>
</dbReference>
<dbReference type="GO" id="GO:0005078">
    <property type="term" value="F:MAP-kinase scaffold activity"/>
    <property type="evidence" value="ECO:0007669"/>
    <property type="project" value="InterPro"/>
</dbReference>
<evidence type="ECO:0000259" key="1">
    <source>
        <dbReference type="PROSITE" id="PS51776"/>
    </source>
</evidence>
<organism evidence="2">
    <name type="scientific">Schistosoma japonicum</name>
    <name type="common">Blood fluke</name>
    <dbReference type="NCBI Taxonomy" id="6182"/>
    <lineage>
        <taxon>Eukaryota</taxon>
        <taxon>Metazoa</taxon>
        <taxon>Spiralia</taxon>
        <taxon>Lophotrochozoa</taxon>
        <taxon>Platyhelminthes</taxon>
        <taxon>Trematoda</taxon>
        <taxon>Digenea</taxon>
        <taxon>Strigeidida</taxon>
        <taxon>Schistosomatoidea</taxon>
        <taxon>Schistosomatidae</taxon>
        <taxon>Schistosoma</taxon>
    </lineage>
</organism>
<dbReference type="InterPro" id="IPR034743">
    <property type="entry name" value="RH1"/>
</dbReference>
<sequence length="169" mass="19365">MSYSPETTIARETITNGVTELEKKLFSIKPPFGDLDDVYLSANFNESDHNSPISVVMSERVQRIASGVYKEFETMIEAYGLPVVERLMPLIISLLENLDELYKDQAAYHAEVRQLREENMHIFDQLTTEKAARKQSELRLLNTEDAFDEERKVNEAKNGSLSTSCRQQN</sequence>
<accession>Q5DF48</accession>
<dbReference type="GO" id="GO:0019894">
    <property type="term" value="F:kinesin binding"/>
    <property type="evidence" value="ECO:0007669"/>
    <property type="project" value="TreeGrafter"/>
</dbReference>
<dbReference type="PANTHER" id="PTHR13886">
    <property type="entry name" value="JNK/SAPK-ASSOCIATED PROTEIN"/>
    <property type="match status" value="1"/>
</dbReference>
<dbReference type="GO" id="GO:0030159">
    <property type="term" value="F:signaling receptor complex adaptor activity"/>
    <property type="evidence" value="ECO:0007669"/>
    <property type="project" value="TreeGrafter"/>
</dbReference>
<protein>
    <submittedName>
        <fullName evidence="2">SJCHGC06899 protein</fullName>
    </submittedName>
</protein>
<reference evidence="2" key="2">
    <citation type="journal article" date="2006" name="PLoS Pathog.">
        <title>New perspectives on host-parasite interplay by comparative transcriptomic and proteomic analyses of Schistosoma japonicum.</title>
        <authorList>
            <person name="Liu F."/>
            <person name="Lu J."/>
            <person name="Hu W."/>
            <person name="Wang S.Y."/>
            <person name="Cui S.J."/>
            <person name="Chi M."/>
            <person name="Yan Q."/>
            <person name="Wang X.R."/>
            <person name="Song H.D."/>
            <person name="Xu X.N."/>
            <person name="Wang J.J."/>
            <person name="Zhang X.L."/>
            <person name="Zhang X."/>
            <person name="Wang Z.Q."/>
            <person name="Xue C.L."/>
            <person name="Brindley P.J."/>
            <person name="McManus D.P."/>
            <person name="Yang P.Y."/>
            <person name="Feng Z."/>
            <person name="Chen Z."/>
            <person name="Han Z.G."/>
        </authorList>
    </citation>
    <scope>NUCLEOTIDE SEQUENCE</scope>
</reference>
<dbReference type="AlphaFoldDB" id="Q5DF48"/>